<sequence>MSTNANVKAKRQQLVILIASILGVGALCGGIYYFGEVSDAMGGGSGEANIPVDPQPNMTGVMTNSFTDQVSEQALAQQQAKTASLEQKMAELQAGQSQQKDLQNQLQQQLSQTTATNLQLQEQLKTMEKQQTGKPLLPQTDINGNPIPGQLSTTPAPPTSFYKINEAGSPQPGQGSNFYPGIGKGSIGSGGLKPTSFNYNKKKKNELPYIPSGSFSEALMIEGADANASVTGQQNTVSVQFRLRGKVQLPNDQEYDLSGCFMTGEIWGDISSERGEVRTRKLSCKLKQGTVDMTIPGHAAYQGKQGIRGKPVMRNGKMIAYSGASGFLSGIGGGVSQAATPAVGLGATASVGMGDVLKQGFGSGAEKAANNVSDYYIKVAEQYHPVIDIGAGNVVTIVFQDGFQLETIENALAKKAQEEVATQADQAGDKIADGASQASTSIGNINPDEILKKASQLRLGQTVE</sequence>
<keyword evidence="3" id="KW-0812">Transmembrane</keyword>
<feature type="transmembrane region" description="Helical" evidence="3">
    <location>
        <begin position="14"/>
        <end position="35"/>
    </location>
</feature>
<dbReference type="EMBL" id="PESE01000011">
    <property type="protein sequence ID" value="PYD36585.1"/>
    <property type="molecule type" value="Genomic_DNA"/>
</dbReference>
<name>A0A318NWB5_SERPL</name>
<protein>
    <submittedName>
        <fullName evidence="4">Conjugal transfer protein TraB</fullName>
    </submittedName>
</protein>
<evidence type="ECO:0000256" key="2">
    <source>
        <dbReference type="SAM" id="MobiDB-lite"/>
    </source>
</evidence>
<feature type="region of interest" description="Disordered" evidence="2">
    <location>
        <begin position="147"/>
        <end position="182"/>
    </location>
</feature>
<dbReference type="AlphaFoldDB" id="A0A318NWB5"/>
<keyword evidence="3" id="KW-1133">Transmembrane helix</keyword>
<dbReference type="InterPro" id="IPR005498">
    <property type="entry name" value="T4SS_VirB10/TraB/TrbI"/>
</dbReference>
<accession>A0A318NWB5</accession>
<dbReference type="RefSeq" id="WP_020453974.1">
    <property type="nucleotide sequence ID" value="NZ_PESE01000011.1"/>
</dbReference>
<reference evidence="4 5" key="1">
    <citation type="submission" date="2017-11" db="EMBL/GenBank/DDBJ databases">
        <title>Genome sequence of the oocydin A producing rhizobacterium Serratia plymuthica 4Rx5.</title>
        <authorList>
            <person name="Matilla M.A."/>
            <person name="Udaondo Z."/>
            <person name="Salmond G.P.C."/>
        </authorList>
    </citation>
    <scope>NUCLEOTIDE SEQUENCE [LARGE SCALE GENOMIC DNA]</scope>
    <source>
        <strain evidence="4 5">4Rx5</strain>
    </source>
</reference>
<evidence type="ECO:0000313" key="4">
    <source>
        <dbReference type="EMBL" id="PYD36585.1"/>
    </source>
</evidence>
<gene>
    <name evidence="4" type="ORF">CT690_23865</name>
</gene>
<dbReference type="NCBIfam" id="NF010289">
    <property type="entry name" value="PRK13729.1"/>
    <property type="match status" value="1"/>
</dbReference>
<organism evidence="4 5">
    <name type="scientific">Serratia plymuthica</name>
    <dbReference type="NCBI Taxonomy" id="82996"/>
    <lineage>
        <taxon>Bacteria</taxon>
        <taxon>Pseudomonadati</taxon>
        <taxon>Pseudomonadota</taxon>
        <taxon>Gammaproteobacteria</taxon>
        <taxon>Enterobacterales</taxon>
        <taxon>Yersiniaceae</taxon>
        <taxon>Serratia</taxon>
    </lineage>
</organism>
<comment type="caution">
    <text evidence="4">The sequence shown here is derived from an EMBL/GenBank/DDBJ whole genome shotgun (WGS) entry which is preliminary data.</text>
</comment>
<dbReference type="Proteomes" id="UP000248196">
    <property type="component" value="Unassembled WGS sequence"/>
</dbReference>
<evidence type="ECO:0000256" key="3">
    <source>
        <dbReference type="SAM" id="Phobius"/>
    </source>
</evidence>
<feature type="coiled-coil region" evidence="1">
    <location>
        <begin position="75"/>
        <end position="130"/>
    </location>
</feature>
<proteinExistence type="predicted"/>
<dbReference type="CDD" id="cd16430">
    <property type="entry name" value="TraB"/>
    <property type="match status" value="1"/>
</dbReference>
<keyword evidence="3" id="KW-0472">Membrane</keyword>
<keyword evidence="1" id="KW-0175">Coiled coil</keyword>
<evidence type="ECO:0000313" key="5">
    <source>
        <dbReference type="Proteomes" id="UP000248196"/>
    </source>
</evidence>
<dbReference type="Pfam" id="PF03743">
    <property type="entry name" value="TrbI"/>
    <property type="match status" value="1"/>
</dbReference>
<evidence type="ECO:0000256" key="1">
    <source>
        <dbReference type="SAM" id="Coils"/>
    </source>
</evidence>
<dbReference type="OrthoDB" id="15544at2"/>